<dbReference type="NCBIfam" id="NF006719">
    <property type="entry name" value="PRK09257.1"/>
    <property type="match status" value="1"/>
</dbReference>
<evidence type="ECO:0000256" key="2">
    <source>
        <dbReference type="ARBA" id="ARBA00007441"/>
    </source>
</evidence>
<dbReference type="InterPro" id="IPR000796">
    <property type="entry name" value="Asp_trans"/>
</dbReference>
<dbReference type="InterPro" id="IPR015421">
    <property type="entry name" value="PyrdxlP-dep_Trfase_major"/>
</dbReference>
<gene>
    <name evidence="9" type="ORF">FKG94_03595</name>
</gene>
<reference evidence="9 10" key="1">
    <citation type="submission" date="2019-06" db="EMBL/GenBank/DDBJ databases">
        <title>Whole genome sequence for Cellvibrionaceae sp. R142.</title>
        <authorList>
            <person name="Wang G."/>
        </authorList>
    </citation>
    <scope>NUCLEOTIDE SEQUENCE [LARGE SCALE GENOMIC DNA]</scope>
    <source>
        <strain evidence="9 10">R142</strain>
    </source>
</reference>
<comment type="subunit">
    <text evidence="3">Homodimer.</text>
</comment>
<dbReference type="EMBL" id="VHSG01000005">
    <property type="protein sequence ID" value="TQV84618.1"/>
    <property type="molecule type" value="Genomic_DNA"/>
</dbReference>
<dbReference type="Pfam" id="PF00155">
    <property type="entry name" value="Aminotran_1_2"/>
    <property type="match status" value="1"/>
</dbReference>
<dbReference type="GO" id="GO:0004069">
    <property type="term" value="F:L-aspartate:2-oxoglutarate aminotransferase activity"/>
    <property type="evidence" value="ECO:0007669"/>
    <property type="project" value="TreeGrafter"/>
</dbReference>
<organism evidence="9 10">
    <name type="scientific">Exilibacterium tricleocarpae</name>
    <dbReference type="NCBI Taxonomy" id="2591008"/>
    <lineage>
        <taxon>Bacteria</taxon>
        <taxon>Pseudomonadati</taxon>
        <taxon>Pseudomonadota</taxon>
        <taxon>Gammaproteobacteria</taxon>
        <taxon>Cellvibrionales</taxon>
        <taxon>Cellvibrionaceae</taxon>
        <taxon>Exilibacterium</taxon>
    </lineage>
</organism>
<dbReference type="InterPro" id="IPR015424">
    <property type="entry name" value="PyrdxlP-dep_Trfase"/>
</dbReference>
<dbReference type="AlphaFoldDB" id="A0A545U573"/>
<evidence type="ECO:0000256" key="1">
    <source>
        <dbReference type="ARBA" id="ARBA00001933"/>
    </source>
</evidence>
<dbReference type="GO" id="GO:0033585">
    <property type="term" value="P:L-phenylalanine biosynthetic process from chorismate via phenylpyruvate"/>
    <property type="evidence" value="ECO:0007669"/>
    <property type="project" value="TreeGrafter"/>
</dbReference>
<dbReference type="Gene3D" id="3.90.1150.10">
    <property type="entry name" value="Aspartate Aminotransferase, domain 1"/>
    <property type="match status" value="1"/>
</dbReference>
<dbReference type="CDD" id="cd00609">
    <property type="entry name" value="AAT_like"/>
    <property type="match status" value="1"/>
</dbReference>
<keyword evidence="5 7" id="KW-0808">Transferase</keyword>
<evidence type="ECO:0000256" key="3">
    <source>
        <dbReference type="ARBA" id="ARBA00011738"/>
    </source>
</evidence>
<dbReference type="FunFam" id="3.40.640.10:FF:000066">
    <property type="entry name" value="Aspartate aminotransferase"/>
    <property type="match status" value="1"/>
</dbReference>
<evidence type="ECO:0000256" key="7">
    <source>
        <dbReference type="RuleBase" id="RU000481"/>
    </source>
</evidence>
<evidence type="ECO:0000256" key="5">
    <source>
        <dbReference type="ARBA" id="ARBA00022679"/>
    </source>
</evidence>
<dbReference type="InterPro" id="IPR004839">
    <property type="entry name" value="Aminotransferase_I/II_large"/>
</dbReference>
<keyword evidence="6" id="KW-0663">Pyridoxal phosphate</keyword>
<accession>A0A545U573</accession>
<protein>
    <recommendedName>
        <fullName evidence="7">Aminotransferase</fullName>
        <ecNumber evidence="7">2.6.1.-</ecNumber>
    </recommendedName>
</protein>
<dbReference type="GO" id="GO:0030170">
    <property type="term" value="F:pyridoxal phosphate binding"/>
    <property type="evidence" value="ECO:0007669"/>
    <property type="project" value="InterPro"/>
</dbReference>
<sequence>MFEQLDVLPADPILGLMALHQQDPNPNKVDLGVGVYRDEQGRTPILASVKAAQQRHHEAEATKAYIGPAGTEGFVSATQTLLFGSEHAAVRDGRVVTVQTPGGCGALRVAAELIGRCNDAATIWVSDPTWANHVPLLGDAGITIREYPYYDRNTNSIRFDEMMATLERAEAGDLVLLHGCCHNPCGADLTPEQWQAVATLAVKRGLTPFIDIAYQGFARGLDEDADGIRVCADTVPELFVASSCSKNFGLYRERVGSVTLVASDTQQASAARSQLISVIRGIYSMPPSHGGAIVDIILNDVELRRQWTDELGAMRDRINELRRQLVESFNRKGAEGRFDFIARQQGMFSFLGIAPEQVQKIREASSIYMLSSSRINIAGLSRHNLDRVTGAVMSVL</sequence>
<dbReference type="InterPro" id="IPR015422">
    <property type="entry name" value="PyrdxlP-dep_Trfase_small"/>
</dbReference>
<dbReference type="GO" id="GO:0042802">
    <property type="term" value="F:identical protein binding"/>
    <property type="evidence" value="ECO:0007669"/>
    <property type="project" value="TreeGrafter"/>
</dbReference>
<dbReference type="RefSeq" id="WP_142902824.1">
    <property type="nucleotide sequence ID" value="NZ_ML660088.1"/>
</dbReference>
<dbReference type="PROSITE" id="PS00105">
    <property type="entry name" value="AA_TRANSFER_CLASS_1"/>
    <property type="match status" value="1"/>
</dbReference>
<feature type="domain" description="Aminotransferase class I/classII large" evidence="8">
    <location>
        <begin position="27"/>
        <end position="390"/>
    </location>
</feature>
<dbReference type="PRINTS" id="PR00799">
    <property type="entry name" value="TRANSAMINASE"/>
</dbReference>
<evidence type="ECO:0000259" key="8">
    <source>
        <dbReference type="Pfam" id="PF00155"/>
    </source>
</evidence>
<dbReference type="PANTHER" id="PTHR11879:SF22">
    <property type="entry name" value="ASPARTATE AMINOTRANSFERASE, MITOCHONDRIAL"/>
    <property type="match status" value="1"/>
</dbReference>
<keyword evidence="10" id="KW-1185">Reference proteome</keyword>
<evidence type="ECO:0000313" key="10">
    <source>
        <dbReference type="Proteomes" id="UP000319732"/>
    </source>
</evidence>
<comment type="caution">
    <text evidence="9">The sequence shown here is derived from an EMBL/GenBank/DDBJ whole genome shotgun (WGS) entry which is preliminary data.</text>
</comment>
<keyword evidence="4 7" id="KW-0032">Aminotransferase</keyword>
<evidence type="ECO:0000256" key="4">
    <source>
        <dbReference type="ARBA" id="ARBA00022576"/>
    </source>
</evidence>
<comment type="cofactor">
    <cofactor evidence="1 7">
        <name>pyridoxal 5'-phosphate</name>
        <dbReference type="ChEBI" id="CHEBI:597326"/>
    </cofactor>
</comment>
<dbReference type="PANTHER" id="PTHR11879">
    <property type="entry name" value="ASPARTATE AMINOTRANSFERASE"/>
    <property type="match status" value="1"/>
</dbReference>
<comment type="similarity">
    <text evidence="2 7">Belongs to the class-I pyridoxal-phosphate-dependent aminotransferase family.</text>
</comment>
<dbReference type="SUPFAM" id="SSF53383">
    <property type="entry name" value="PLP-dependent transferases"/>
    <property type="match status" value="1"/>
</dbReference>
<dbReference type="OrthoDB" id="9766445at2"/>
<dbReference type="Proteomes" id="UP000319732">
    <property type="component" value="Unassembled WGS sequence"/>
</dbReference>
<dbReference type="GO" id="GO:0004838">
    <property type="term" value="F:L-tyrosine-2-oxoglutarate transaminase activity"/>
    <property type="evidence" value="ECO:0007669"/>
    <property type="project" value="TreeGrafter"/>
</dbReference>
<dbReference type="InterPro" id="IPR004838">
    <property type="entry name" value="NHTrfase_class1_PyrdxlP-BS"/>
</dbReference>
<dbReference type="Gene3D" id="3.40.640.10">
    <property type="entry name" value="Type I PLP-dependent aspartate aminotransferase-like (Major domain)"/>
    <property type="match status" value="1"/>
</dbReference>
<evidence type="ECO:0000256" key="6">
    <source>
        <dbReference type="ARBA" id="ARBA00022898"/>
    </source>
</evidence>
<name>A0A545U573_9GAMM</name>
<proteinExistence type="inferred from homology"/>
<dbReference type="EC" id="2.6.1.-" evidence="7"/>
<dbReference type="GO" id="GO:0005829">
    <property type="term" value="C:cytosol"/>
    <property type="evidence" value="ECO:0007669"/>
    <property type="project" value="TreeGrafter"/>
</dbReference>
<evidence type="ECO:0000313" key="9">
    <source>
        <dbReference type="EMBL" id="TQV84618.1"/>
    </source>
</evidence>